<dbReference type="PANTHER" id="PTHR43833">
    <property type="entry name" value="POTASSIUM CHANNEL PROTEIN 2-RELATED-RELATED"/>
    <property type="match status" value="1"/>
</dbReference>
<reference evidence="3" key="1">
    <citation type="submission" date="2020-10" db="EMBL/GenBank/DDBJ databases">
        <authorList>
            <person name="Gilroy R."/>
        </authorList>
    </citation>
    <scope>NUCLEOTIDE SEQUENCE</scope>
    <source>
        <strain evidence="3">13766</strain>
    </source>
</reference>
<name>A0A9D1G1L4_9FIRM</name>
<dbReference type="PANTHER" id="PTHR43833:SF7">
    <property type="entry name" value="KTR SYSTEM POTASSIUM UPTAKE PROTEIN C"/>
    <property type="match status" value="1"/>
</dbReference>
<reference evidence="3" key="2">
    <citation type="journal article" date="2021" name="PeerJ">
        <title>Extensive microbial diversity within the chicken gut microbiome revealed by metagenomics and culture.</title>
        <authorList>
            <person name="Gilroy R."/>
            <person name="Ravi A."/>
            <person name="Getino M."/>
            <person name="Pursley I."/>
            <person name="Horton D.L."/>
            <person name="Alikhan N.F."/>
            <person name="Baker D."/>
            <person name="Gharbi K."/>
            <person name="Hall N."/>
            <person name="Watson M."/>
            <person name="Adriaenssens E.M."/>
            <person name="Foster-Nyarko E."/>
            <person name="Jarju S."/>
            <person name="Secka A."/>
            <person name="Antonio M."/>
            <person name="Oren A."/>
            <person name="Chaudhuri R.R."/>
            <person name="La Ragione R."/>
            <person name="Hildebrand F."/>
            <person name="Pallen M.J."/>
        </authorList>
    </citation>
    <scope>NUCLEOTIDE SEQUENCE</scope>
    <source>
        <strain evidence="3">13766</strain>
    </source>
</reference>
<sequence length="218" mass="23941">MKNKQIIVVGLGRFGMALAETLVENGCEVMAIDTNEERLDEIAPRITHTVCADATDTEALDALGVRNFDVAVVTIGTDMKASTVATMLLKEKGVDRVIAKAHDELHARLLLKVGADKIVFPERDMGRRMAHNLISGNILEFIRLSPDYTLIEIQPPASWIGKSLLELNLRTRYKINVIAIRTNGKINPVPHAADVIREGDALFVLGPIAGIQELERKA</sequence>
<dbReference type="Pfam" id="PF02254">
    <property type="entry name" value="TrkA_N"/>
    <property type="match status" value="1"/>
</dbReference>
<gene>
    <name evidence="3" type="ORF">IAA84_10170</name>
</gene>
<dbReference type="SUPFAM" id="SSF116726">
    <property type="entry name" value="TrkA C-terminal domain-like"/>
    <property type="match status" value="1"/>
</dbReference>
<dbReference type="PROSITE" id="PS51202">
    <property type="entry name" value="RCK_C"/>
    <property type="match status" value="1"/>
</dbReference>
<dbReference type="GO" id="GO:0008324">
    <property type="term" value="F:monoatomic cation transmembrane transporter activity"/>
    <property type="evidence" value="ECO:0007669"/>
    <property type="project" value="InterPro"/>
</dbReference>
<dbReference type="InterPro" id="IPR036291">
    <property type="entry name" value="NAD(P)-bd_dom_sf"/>
</dbReference>
<organism evidence="3 4">
    <name type="scientific">Candidatus Alectryocaccomicrobium excrementavium</name>
    <dbReference type="NCBI Taxonomy" id="2840668"/>
    <lineage>
        <taxon>Bacteria</taxon>
        <taxon>Bacillati</taxon>
        <taxon>Bacillota</taxon>
        <taxon>Clostridia</taxon>
        <taxon>Candidatus Alectryocaccomicrobium</taxon>
    </lineage>
</organism>
<dbReference type="AlphaFoldDB" id="A0A9D1G1L4"/>
<dbReference type="InterPro" id="IPR036721">
    <property type="entry name" value="RCK_C_sf"/>
</dbReference>
<accession>A0A9D1G1L4</accession>
<feature type="domain" description="RCK C-terminal" evidence="2">
    <location>
        <begin position="136"/>
        <end position="218"/>
    </location>
</feature>
<dbReference type="Gene3D" id="3.40.50.720">
    <property type="entry name" value="NAD(P)-binding Rossmann-like Domain"/>
    <property type="match status" value="1"/>
</dbReference>
<dbReference type="EMBL" id="DVJN01000195">
    <property type="protein sequence ID" value="HIS93369.1"/>
    <property type="molecule type" value="Genomic_DNA"/>
</dbReference>
<proteinExistence type="predicted"/>
<evidence type="ECO:0000313" key="4">
    <source>
        <dbReference type="Proteomes" id="UP000824140"/>
    </source>
</evidence>
<dbReference type="Pfam" id="PF02080">
    <property type="entry name" value="TrkA_C"/>
    <property type="match status" value="1"/>
</dbReference>
<dbReference type="InterPro" id="IPR050721">
    <property type="entry name" value="Trk_Ktr_HKT_K-transport"/>
</dbReference>
<evidence type="ECO:0000313" key="3">
    <source>
        <dbReference type="EMBL" id="HIS93369.1"/>
    </source>
</evidence>
<dbReference type="InterPro" id="IPR006037">
    <property type="entry name" value="RCK_C"/>
</dbReference>
<dbReference type="Proteomes" id="UP000824140">
    <property type="component" value="Unassembled WGS sequence"/>
</dbReference>
<dbReference type="GO" id="GO:0006813">
    <property type="term" value="P:potassium ion transport"/>
    <property type="evidence" value="ECO:0007669"/>
    <property type="project" value="InterPro"/>
</dbReference>
<evidence type="ECO:0000259" key="1">
    <source>
        <dbReference type="PROSITE" id="PS51201"/>
    </source>
</evidence>
<dbReference type="PROSITE" id="PS51201">
    <property type="entry name" value="RCK_N"/>
    <property type="match status" value="1"/>
</dbReference>
<feature type="domain" description="RCK N-terminal" evidence="1">
    <location>
        <begin position="3"/>
        <end position="119"/>
    </location>
</feature>
<dbReference type="Gene3D" id="3.30.70.1450">
    <property type="entry name" value="Regulator of K+ conductance, C-terminal domain"/>
    <property type="match status" value="1"/>
</dbReference>
<evidence type="ECO:0000259" key="2">
    <source>
        <dbReference type="PROSITE" id="PS51202"/>
    </source>
</evidence>
<dbReference type="InterPro" id="IPR003148">
    <property type="entry name" value="RCK_N"/>
</dbReference>
<dbReference type="SUPFAM" id="SSF51735">
    <property type="entry name" value="NAD(P)-binding Rossmann-fold domains"/>
    <property type="match status" value="1"/>
</dbReference>
<comment type="caution">
    <text evidence="3">The sequence shown here is derived from an EMBL/GenBank/DDBJ whole genome shotgun (WGS) entry which is preliminary data.</text>
</comment>
<protein>
    <submittedName>
        <fullName evidence="3">TrkA family potassium uptake protein</fullName>
    </submittedName>
</protein>